<gene>
    <name evidence="1" type="ORF">MLD38_023498</name>
</gene>
<protein>
    <submittedName>
        <fullName evidence="1">Uncharacterized protein</fullName>
    </submittedName>
</protein>
<reference evidence="2" key="1">
    <citation type="journal article" date="2023" name="Front. Plant Sci.">
        <title>Chromosomal-level genome assembly of Melastoma candidum provides insights into trichome evolution.</title>
        <authorList>
            <person name="Zhong Y."/>
            <person name="Wu W."/>
            <person name="Sun C."/>
            <person name="Zou P."/>
            <person name="Liu Y."/>
            <person name="Dai S."/>
            <person name="Zhou R."/>
        </authorList>
    </citation>
    <scope>NUCLEOTIDE SEQUENCE [LARGE SCALE GENOMIC DNA]</scope>
</reference>
<accession>A0ACB9NPX7</accession>
<evidence type="ECO:0000313" key="1">
    <source>
        <dbReference type="EMBL" id="KAI4338438.1"/>
    </source>
</evidence>
<proteinExistence type="predicted"/>
<organism evidence="1 2">
    <name type="scientific">Melastoma candidum</name>
    <dbReference type="NCBI Taxonomy" id="119954"/>
    <lineage>
        <taxon>Eukaryota</taxon>
        <taxon>Viridiplantae</taxon>
        <taxon>Streptophyta</taxon>
        <taxon>Embryophyta</taxon>
        <taxon>Tracheophyta</taxon>
        <taxon>Spermatophyta</taxon>
        <taxon>Magnoliopsida</taxon>
        <taxon>eudicotyledons</taxon>
        <taxon>Gunneridae</taxon>
        <taxon>Pentapetalae</taxon>
        <taxon>rosids</taxon>
        <taxon>malvids</taxon>
        <taxon>Myrtales</taxon>
        <taxon>Melastomataceae</taxon>
        <taxon>Melastomatoideae</taxon>
        <taxon>Melastomateae</taxon>
        <taxon>Melastoma</taxon>
    </lineage>
</organism>
<name>A0ACB9NPX7_9MYRT</name>
<dbReference type="Proteomes" id="UP001057402">
    <property type="component" value="Chromosome 7"/>
</dbReference>
<dbReference type="EMBL" id="CM042886">
    <property type="protein sequence ID" value="KAI4338438.1"/>
    <property type="molecule type" value="Genomic_DNA"/>
</dbReference>
<sequence>MDEMLRQAAKEGDVASLYALLAQDPHLLLNLERVPFLDSPLHLAASAGHTLFAMEVATLAPALASKLDSVGLSPMHLALRNCRIQTVRALMTVDEDLLRVRGRDRVTPLHLAVEIEETELLAEFLCLCPSVITDLTSRCETAVHIAVKKCRFDAFRVLLGWLIRVNMEEVLNWKDEDGNTVLHIAVGSGQAEVVKLLIKQVNVNSRNFDSHTPLDMYYLDNQHSQNKQIEKLLCSAGGKTSSNIPKSSSSMTLSRYLSRNLSFIERRDKYLGIRTNYSWGSELRNEILVVAILTATATYQASLSPPGGYWQDNYDPPTNSTQGRYLKPHRAGEMVMEGPNLFYFLSFNTVAFFTSICTILILIVGLPCARMLMVSVCFLLMTYYASLRNNFPSEAYKLAGFSLGLAMYVMALLVFMFPVVAFKRHEWLKDHIDSPRRRLGDFIREHRVTRRRYVEETE</sequence>
<keyword evidence="2" id="KW-1185">Reference proteome</keyword>
<evidence type="ECO:0000313" key="2">
    <source>
        <dbReference type="Proteomes" id="UP001057402"/>
    </source>
</evidence>
<comment type="caution">
    <text evidence="1">The sequence shown here is derived from an EMBL/GenBank/DDBJ whole genome shotgun (WGS) entry which is preliminary data.</text>
</comment>